<feature type="compositionally biased region" description="Polar residues" evidence="1">
    <location>
        <begin position="699"/>
        <end position="710"/>
    </location>
</feature>
<dbReference type="AlphaFoldDB" id="A0A420Y7L0"/>
<dbReference type="Gene3D" id="3.80.10.10">
    <property type="entry name" value="Ribonuclease Inhibitor"/>
    <property type="match status" value="1"/>
</dbReference>
<organism evidence="2 3">
    <name type="scientific">Coniochaeta pulveracea</name>
    <dbReference type="NCBI Taxonomy" id="177199"/>
    <lineage>
        <taxon>Eukaryota</taxon>
        <taxon>Fungi</taxon>
        <taxon>Dikarya</taxon>
        <taxon>Ascomycota</taxon>
        <taxon>Pezizomycotina</taxon>
        <taxon>Sordariomycetes</taxon>
        <taxon>Sordariomycetidae</taxon>
        <taxon>Coniochaetales</taxon>
        <taxon>Coniochaetaceae</taxon>
        <taxon>Coniochaeta</taxon>
    </lineage>
</organism>
<dbReference type="EMBL" id="QVQW01000037">
    <property type="protein sequence ID" value="RKU43852.1"/>
    <property type="molecule type" value="Genomic_DNA"/>
</dbReference>
<dbReference type="GO" id="GO:0019005">
    <property type="term" value="C:SCF ubiquitin ligase complex"/>
    <property type="evidence" value="ECO:0007669"/>
    <property type="project" value="TreeGrafter"/>
</dbReference>
<dbReference type="PANTHER" id="PTHR13318">
    <property type="entry name" value="PARTNER OF PAIRED, ISOFORM B-RELATED"/>
    <property type="match status" value="1"/>
</dbReference>
<dbReference type="PANTHER" id="PTHR13318:SF105">
    <property type="entry name" value="F-BOX_LRR-REPEAT PROTEIN 3"/>
    <property type="match status" value="1"/>
</dbReference>
<sequence length="819" mass="91313">MTPKIAPLPTRRLPARAARAHGTPATSASAAPTRPTGSRVTRSSAAFASTGASGSQHSAALSTSTSTPTSVNDYFSVSKRRTSSIKEDVAPTGQPKRKRRTNGYYHEVSSSNGEDEDIASEDDELDDDGDVVDLVAMNIEDDDEVAESAIASRRSQRLWNEPAMTPANCARKEDELVPPVTPSKARKSVKKAKAKAGLRKRLTKHIASKNSKRLKIDTTLSLKAKSAPAVVPPWQTLPHFVLQRIFRLAAEDLSSLHSTKWLLGVSLLCRAFADPAITALYREPPLLTPAMARGFVNLLTKSPDQLSFRYQHKVRRLSLDVQSVVSKKYKGQPLDLKTIVEHLPQLTELELWHPSDNPAKHELTSNLRWRYPLELFDALGQQGEGQERQDGVSCQLSAWTWNSRMLGDLTLDKVSRIHLGPGLQCLRRITFINFQLPSLDAADPDDPEILRRDSGVIDALGKAICLLPNLRHLVLESSTAVTGALLKLLPRSLEHLEINNCWDLTSDDLTEYLLTHGSNLRHLSLQHNQALSLEFLTVLGNACPLLQTLDIDLTYFSLRRLVSDTQPLYEDLLTIDQVPTWPSALRYLSIKPLRQLKELETDMFFQSLVASAGDLPMLRHLEVKVLLNIPIRDRIHMRDKWEAKLKEVFLRSPTDPQPICSLRQHESIGDIELVSPRKKGSPQNFLANGAIPTPRRSSRIATLPSNSPSRAGSVGRDARESSARPNYAEVDTDVDMLSDEEEAQPQRRLSELAQELTRYSDEGPIKTAIQGMCEVVDIQFDNQKPTEMQWTADDFLDTEDSDVDDDWTGDSQMDDGYAW</sequence>
<feature type="region of interest" description="Disordered" evidence="1">
    <location>
        <begin position="797"/>
        <end position="819"/>
    </location>
</feature>
<keyword evidence="3" id="KW-1185">Reference proteome</keyword>
<dbReference type="Proteomes" id="UP000275385">
    <property type="component" value="Unassembled WGS sequence"/>
</dbReference>
<proteinExistence type="predicted"/>
<feature type="region of interest" description="Disordered" evidence="1">
    <location>
        <begin position="1"/>
        <end position="126"/>
    </location>
</feature>
<evidence type="ECO:0008006" key="4">
    <source>
        <dbReference type="Google" id="ProtNLM"/>
    </source>
</evidence>
<dbReference type="InterPro" id="IPR001611">
    <property type="entry name" value="Leu-rich_rpt"/>
</dbReference>
<dbReference type="STRING" id="177199.A0A420Y7L0"/>
<name>A0A420Y7L0_9PEZI</name>
<dbReference type="GO" id="GO:0031146">
    <property type="term" value="P:SCF-dependent proteasomal ubiquitin-dependent protein catabolic process"/>
    <property type="evidence" value="ECO:0007669"/>
    <property type="project" value="TreeGrafter"/>
</dbReference>
<accession>A0A420Y7L0</accession>
<feature type="region of interest" description="Disordered" evidence="1">
    <location>
        <begin position="677"/>
        <end position="747"/>
    </location>
</feature>
<evidence type="ECO:0000313" key="3">
    <source>
        <dbReference type="Proteomes" id="UP000275385"/>
    </source>
</evidence>
<dbReference type="OrthoDB" id="5395390at2759"/>
<feature type="compositionally biased region" description="Acidic residues" evidence="1">
    <location>
        <begin position="113"/>
        <end position="126"/>
    </location>
</feature>
<feature type="compositionally biased region" description="Acidic residues" evidence="1">
    <location>
        <begin position="730"/>
        <end position="743"/>
    </location>
</feature>
<feature type="compositionally biased region" description="Acidic residues" evidence="1">
    <location>
        <begin position="797"/>
        <end position="808"/>
    </location>
</feature>
<dbReference type="PROSITE" id="PS51450">
    <property type="entry name" value="LRR"/>
    <property type="match status" value="1"/>
</dbReference>
<dbReference type="InterPro" id="IPR032675">
    <property type="entry name" value="LRR_dom_sf"/>
</dbReference>
<evidence type="ECO:0000256" key="1">
    <source>
        <dbReference type="SAM" id="MobiDB-lite"/>
    </source>
</evidence>
<evidence type="ECO:0000313" key="2">
    <source>
        <dbReference type="EMBL" id="RKU43852.1"/>
    </source>
</evidence>
<feature type="compositionally biased region" description="Low complexity" evidence="1">
    <location>
        <begin position="7"/>
        <end position="55"/>
    </location>
</feature>
<gene>
    <name evidence="2" type="ORF">DL546_002842</name>
</gene>
<protein>
    <recommendedName>
        <fullName evidence="4">F-box domain-containing protein</fullName>
    </recommendedName>
</protein>
<comment type="caution">
    <text evidence="2">The sequence shown here is derived from an EMBL/GenBank/DDBJ whole genome shotgun (WGS) entry which is preliminary data.</text>
</comment>
<reference evidence="2 3" key="1">
    <citation type="submission" date="2018-08" db="EMBL/GenBank/DDBJ databases">
        <title>Draft genome of the lignicolous fungus Coniochaeta pulveracea.</title>
        <authorList>
            <person name="Borstlap C.J."/>
            <person name="De Witt R.N."/>
            <person name="Botha A."/>
            <person name="Volschenk H."/>
        </authorList>
    </citation>
    <scope>NUCLEOTIDE SEQUENCE [LARGE SCALE GENOMIC DNA]</scope>
    <source>
        <strain evidence="2 3">CAB683</strain>
    </source>
</reference>
<dbReference type="SUPFAM" id="SSF52047">
    <property type="entry name" value="RNI-like"/>
    <property type="match status" value="1"/>
</dbReference>